<accession>G7WD83</accession>
<sequence>MEKRELLEFKLKKPGDKIALIIMMNPASANSSYSDGTINGLIEFLINDCSVSNEVHQNKLRIINDISNILITNLFSIYNPNSKDLNKSLNKIIQYKSYEFLSKVIESNHKEIDEAISDSQYIIFGWGDCPKDFHTTVFHNQIIKVMQSIISHKKEELFVFHIINNRAKARGVAFDNVLTKAMNPVHPSNGQITDLLRIDIDTIYRILPRVI</sequence>
<gene>
    <name evidence="1" type="ordered locus">Desor_1950</name>
</gene>
<dbReference type="STRING" id="768706.Desor_1950"/>
<dbReference type="HOGENOM" id="CLU_1303285_0_0_9"/>
<dbReference type="OrthoDB" id="2899030at2"/>
<dbReference type="Proteomes" id="UP000006346">
    <property type="component" value="Chromosome"/>
</dbReference>
<evidence type="ECO:0000313" key="2">
    <source>
        <dbReference type="Proteomes" id="UP000006346"/>
    </source>
</evidence>
<dbReference type="RefSeq" id="WP_014184383.1">
    <property type="nucleotide sequence ID" value="NC_016584.1"/>
</dbReference>
<dbReference type="AlphaFoldDB" id="G7WD83"/>
<keyword evidence="2" id="KW-1185">Reference proteome</keyword>
<dbReference type="eggNOG" id="ENOG5033A56">
    <property type="taxonomic scope" value="Bacteria"/>
</dbReference>
<dbReference type="EMBL" id="CP003108">
    <property type="protein sequence ID" value="AET67568.1"/>
    <property type="molecule type" value="Genomic_DNA"/>
</dbReference>
<evidence type="ECO:0008006" key="3">
    <source>
        <dbReference type="Google" id="ProtNLM"/>
    </source>
</evidence>
<dbReference type="Pfam" id="PF07799">
    <property type="entry name" value="DUF1643"/>
    <property type="match status" value="1"/>
</dbReference>
<reference evidence="1 2" key="2">
    <citation type="journal article" date="2012" name="J. Bacteriol.">
        <title>Complete genome sequences of Desulfosporosinus orientis DSM765T, Desulfosporosinus youngiae DSM17734T, Desulfosporosinus meridiei DSM13257T, and Desulfosporosinus acidiphilus DSM22704T.</title>
        <authorList>
            <person name="Pester M."/>
            <person name="Brambilla E."/>
            <person name="Alazard D."/>
            <person name="Rattei T."/>
            <person name="Weinmaier T."/>
            <person name="Han J."/>
            <person name="Lucas S."/>
            <person name="Lapidus A."/>
            <person name="Cheng J.F."/>
            <person name="Goodwin L."/>
            <person name="Pitluck S."/>
            <person name="Peters L."/>
            <person name="Ovchinnikova G."/>
            <person name="Teshima H."/>
            <person name="Detter J.C."/>
            <person name="Han C.S."/>
            <person name="Tapia R."/>
            <person name="Land M.L."/>
            <person name="Hauser L."/>
            <person name="Kyrpides N.C."/>
            <person name="Ivanova N.N."/>
            <person name="Pagani I."/>
            <person name="Huntmann M."/>
            <person name="Wei C.L."/>
            <person name="Davenport K.W."/>
            <person name="Daligault H."/>
            <person name="Chain P.S."/>
            <person name="Chen A."/>
            <person name="Mavromatis K."/>
            <person name="Markowitz V."/>
            <person name="Szeto E."/>
            <person name="Mikhailova N."/>
            <person name="Pati A."/>
            <person name="Wagner M."/>
            <person name="Woyke T."/>
            <person name="Ollivier B."/>
            <person name="Klenk H.P."/>
            <person name="Spring S."/>
            <person name="Loy A."/>
        </authorList>
    </citation>
    <scope>NUCLEOTIDE SEQUENCE [LARGE SCALE GENOMIC DNA]</scope>
    <source>
        <strain evidence="2">ATCC 19365 / DSM 765 / NCIMB 8382 / VKM B-1628</strain>
    </source>
</reference>
<organism evidence="1 2">
    <name type="scientific">Desulfosporosinus orientis (strain ATCC 19365 / DSM 765 / NCIMB 8382 / VKM B-1628 / Singapore I)</name>
    <name type="common">Desulfotomaculum orientis</name>
    <dbReference type="NCBI Taxonomy" id="768706"/>
    <lineage>
        <taxon>Bacteria</taxon>
        <taxon>Bacillati</taxon>
        <taxon>Bacillota</taxon>
        <taxon>Clostridia</taxon>
        <taxon>Eubacteriales</taxon>
        <taxon>Desulfitobacteriaceae</taxon>
        <taxon>Desulfosporosinus</taxon>
    </lineage>
</organism>
<dbReference type="KEGG" id="dor:Desor_1950"/>
<dbReference type="PATRIC" id="fig|768706.3.peg.1960"/>
<dbReference type="InterPro" id="IPR012441">
    <property type="entry name" value="DUF1643"/>
</dbReference>
<reference evidence="2" key="1">
    <citation type="submission" date="2011-11" db="EMBL/GenBank/DDBJ databases">
        <title>Complete sequence of Desulfosporosinus orientis DSM 765.</title>
        <authorList>
            <person name="Lucas S."/>
            <person name="Han J."/>
            <person name="Lapidus A."/>
            <person name="Cheng J.-F."/>
            <person name="Goodwin L."/>
            <person name="Pitluck S."/>
            <person name="Peters L."/>
            <person name="Ovchinnikova G."/>
            <person name="Teshima H."/>
            <person name="Detter J.C."/>
            <person name="Han C."/>
            <person name="Tapia R."/>
            <person name="Land M."/>
            <person name="Hauser L."/>
            <person name="Kyrpides N."/>
            <person name="Ivanova N."/>
            <person name="Pagani I."/>
            <person name="Pester M."/>
            <person name="Spring S."/>
            <person name="Ollivier B."/>
            <person name="Rattei T."/>
            <person name="Klenk H.-P."/>
            <person name="Wagner M."/>
            <person name="Loy A."/>
            <person name="Woyke T."/>
        </authorList>
    </citation>
    <scope>NUCLEOTIDE SEQUENCE [LARGE SCALE GENOMIC DNA]</scope>
    <source>
        <strain evidence="2">ATCC 19365 / DSM 765 / NCIMB 8382 / VKM B-1628</strain>
    </source>
</reference>
<protein>
    <recommendedName>
        <fullName evidence="3">DUF1643 domain-containing protein</fullName>
    </recommendedName>
</protein>
<name>G7WD83_DESOD</name>
<proteinExistence type="predicted"/>
<evidence type="ECO:0000313" key="1">
    <source>
        <dbReference type="EMBL" id="AET67568.1"/>
    </source>
</evidence>